<evidence type="ECO:0000259" key="3">
    <source>
        <dbReference type="Pfam" id="PF05448"/>
    </source>
</evidence>
<name>A0A840PT90_9ACTN</name>
<evidence type="ECO:0000256" key="2">
    <source>
        <dbReference type="PIRSR" id="PIRSR639069-2"/>
    </source>
</evidence>
<dbReference type="Pfam" id="PF05448">
    <property type="entry name" value="AXE1"/>
    <property type="match status" value="1"/>
</dbReference>
<keyword evidence="4" id="KW-0378">Hydrolase</keyword>
<dbReference type="AlphaFoldDB" id="A0A840PT90"/>
<dbReference type="Proteomes" id="UP000578449">
    <property type="component" value="Unassembled WGS sequence"/>
</dbReference>
<accession>A0A840PT90</accession>
<dbReference type="PANTHER" id="PTHR40111">
    <property type="entry name" value="CEPHALOSPORIN-C DEACETYLASE"/>
    <property type="match status" value="1"/>
</dbReference>
<dbReference type="EMBL" id="JACHGN010000041">
    <property type="protein sequence ID" value="MBB5140357.1"/>
    <property type="molecule type" value="Genomic_DNA"/>
</dbReference>
<keyword evidence="5" id="KW-1185">Reference proteome</keyword>
<evidence type="ECO:0000313" key="4">
    <source>
        <dbReference type="EMBL" id="MBB5140357.1"/>
    </source>
</evidence>
<protein>
    <submittedName>
        <fullName evidence="4">Cephalosporin-C deacetylase</fullName>
        <ecNumber evidence="4">3.1.1.41</ecNumber>
    </submittedName>
</protein>
<dbReference type="GO" id="GO:0005976">
    <property type="term" value="P:polysaccharide metabolic process"/>
    <property type="evidence" value="ECO:0007669"/>
    <property type="project" value="TreeGrafter"/>
</dbReference>
<feature type="active site" description="Charge relay system" evidence="1">
    <location>
        <position position="277"/>
    </location>
</feature>
<dbReference type="EC" id="3.1.1.41" evidence="4"/>
<dbReference type="Gene3D" id="3.40.50.1820">
    <property type="entry name" value="alpha/beta hydrolase"/>
    <property type="match status" value="1"/>
</dbReference>
<evidence type="ECO:0000256" key="1">
    <source>
        <dbReference type="PIRSR" id="PIRSR639069-1"/>
    </source>
</evidence>
<feature type="active site" description="Charge relay system" evidence="1">
    <location>
        <position position="306"/>
    </location>
</feature>
<feature type="active site" description="Nucleophile" evidence="1">
    <location>
        <position position="190"/>
    </location>
</feature>
<evidence type="ECO:0000313" key="5">
    <source>
        <dbReference type="Proteomes" id="UP000578449"/>
    </source>
</evidence>
<dbReference type="InterPro" id="IPR039069">
    <property type="entry name" value="CE7"/>
</dbReference>
<reference evidence="4 5" key="1">
    <citation type="submission" date="2020-08" db="EMBL/GenBank/DDBJ databases">
        <title>Genomic Encyclopedia of Type Strains, Phase IV (KMG-IV): sequencing the most valuable type-strain genomes for metagenomic binning, comparative biology and taxonomic classification.</title>
        <authorList>
            <person name="Goeker M."/>
        </authorList>
    </citation>
    <scope>NUCLEOTIDE SEQUENCE [LARGE SCALE GENOMIC DNA]</scope>
    <source>
        <strain evidence="4 5">DSM 45615</strain>
    </source>
</reference>
<comment type="caution">
    <text evidence="4">The sequence shown here is derived from an EMBL/GenBank/DDBJ whole genome shotgun (WGS) entry which is preliminary data.</text>
</comment>
<dbReference type="SUPFAM" id="SSF53474">
    <property type="entry name" value="alpha/beta-Hydrolases"/>
    <property type="match status" value="1"/>
</dbReference>
<sequence length="328" mass="35057">MALFDLPIDDLRAYAPPREEPAGFDAFWSETLAEARAHDLDPVLTPQDVPFDLVDVAEIAFSGFGGHRIGGWFIVPRRPADAGPLPCVVRYLGYQMGRGYPHQWLDYPAAGFATLVMDTRGQGGGSGVPGRTPDPYGGTTAEVPGFLTRGLSSPYDYYYRRVYVDAVRAVEAAAALPGVDPGRIMVAAGSQGGGVGLAVAGLIPEALRAVFLDVPSLVLFRRATEISNTGSRAEIAEYLRTHRASVEEVFGVLGFFDGVNFAPRATVPAWFSVGLMDQVCPPSTVFAAYNHYAGPKEIRVWPYNGHEGGGPAQEAANLARARLLLGTG</sequence>
<organism evidence="4 5">
    <name type="scientific">Thermocatellispora tengchongensis</name>
    <dbReference type="NCBI Taxonomy" id="1073253"/>
    <lineage>
        <taxon>Bacteria</taxon>
        <taxon>Bacillati</taxon>
        <taxon>Actinomycetota</taxon>
        <taxon>Actinomycetes</taxon>
        <taxon>Streptosporangiales</taxon>
        <taxon>Streptosporangiaceae</taxon>
        <taxon>Thermocatellispora</taxon>
    </lineage>
</organism>
<dbReference type="InterPro" id="IPR029058">
    <property type="entry name" value="AB_hydrolase_fold"/>
</dbReference>
<feature type="domain" description="Acetyl xylan esterase" evidence="3">
    <location>
        <begin position="1"/>
        <end position="316"/>
    </location>
</feature>
<feature type="binding site" evidence="2">
    <location>
        <position position="94"/>
    </location>
    <ligand>
        <name>substrate</name>
    </ligand>
</feature>
<dbReference type="GO" id="GO:0047739">
    <property type="term" value="F:cephalosporin-C deacetylase activity"/>
    <property type="evidence" value="ECO:0007669"/>
    <property type="project" value="UniProtKB-EC"/>
</dbReference>
<dbReference type="InterPro" id="IPR008391">
    <property type="entry name" value="AXE1_dom"/>
</dbReference>
<dbReference type="PANTHER" id="PTHR40111:SF1">
    <property type="entry name" value="CEPHALOSPORIN-C DEACETYLASE"/>
    <property type="match status" value="1"/>
</dbReference>
<dbReference type="RefSeq" id="WP_185057144.1">
    <property type="nucleotide sequence ID" value="NZ_BAABIX010000057.1"/>
</dbReference>
<gene>
    <name evidence="4" type="ORF">HNP84_010124</name>
</gene>
<proteinExistence type="predicted"/>